<dbReference type="Proteomes" id="UP001341840">
    <property type="component" value="Unassembled WGS sequence"/>
</dbReference>
<comment type="caution">
    <text evidence="1">The sequence shown here is derived from an EMBL/GenBank/DDBJ whole genome shotgun (WGS) entry which is preliminary data.</text>
</comment>
<sequence>MAQRTLEEIAADDRRIIYRLDNISHVAHNINTEDFETLMPERIGRPRWEWFEEMFSELPPAGNRDACTTTFTWFKRTFGLLPDRASEDLVVRSLCRATNRNVAQLASPLNLLQSWIFGRFSTLRPYGVDNFVWPLASRWGRYLPTSDEKEPRVNHDYNMHA</sequence>
<reference evidence="1 2" key="1">
    <citation type="journal article" date="2023" name="Plants (Basel)">
        <title>Bridging the Gap: Combining Genomics and Transcriptomics Approaches to Understand Stylosanthes scabra, an Orphan Legume from the Brazilian Caatinga.</title>
        <authorList>
            <person name="Ferreira-Neto J.R.C."/>
            <person name="da Silva M.D."/>
            <person name="Binneck E."/>
            <person name="de Melo N.F."/>
            <person name="da Silva R.H."/>
            <person name="de Melo A.L.T.M."/>
            <person name="Pandolfi V."/>
            <person name="Bustamante F.O."/>
            <person name="Brasileiro-Vidal A.C."/>
            <person name="Benko-Iseppon A.M."/>
        </authorList>
    </citation>
    <scope>NUCLEOTIDE SEQUENCE [LARGE SCALE GENOMIC DNA]</scope>
    <source>
        <tissue evidence="1">Leaves</tissue>
    </source>
</reference>
<protein>
    <recommendedName>
        <fullName evidence="3">Aminotransferase-like plant mobile domain-containing protein</fullName>
    </recommendedName>
</protein>
<accession>A0ABU6XVT2</accession>
<keyword evidence="2" id="KW-1185">Reference proteome</keyword>
<evidence type="ECO:0000313" key="2">
    <source>
        <dbReference type="Proteomes" id="UP001341840"/>
    </source>
</evidence>
<name>A0ABU6XVT2_9FABA</name>
<evidence type="ECO:0008006" key="3">
    <source>
        <dbReference type="Google" id="ProtNLM"/>
    </source>
</evidence>
<gene>
    <name evidence="1" type="ORF">PIB30_099156</name>
</gene>
<evidence type="ECO:0000313" key="1">
    <source>
        <dbReference type="EMBL" id="MED6201844.1"/>
    </source>
</evidence>
<proteinExistence type="predicted"/>
<feature type="non-terminal residue" evidence="1">
    <location>
        <position position="161"/>
    </location>
</feature>
<organism evidence="1 2">
    <name type="scientific">Stylosanthes scabra</name>
    <dbReference type="NCBI Taxonomy" id="79078"/>
    <lineage>
        <taxon>Eukaryota</taxon>
        <taxon>Viridiplantae</taxon>
        <taxon>Streptophyta</taxon>
        <taxon>Embryophyta</taxon>
        <taxon>Tracheophyta</taxon>
        <taxon>Spermatophyta</taxon>
        <taxon>Magnoliopsida</taxon>
        <taxon>eudicotyledons</taxon>
        <taxon>Gunneridae</taxon>
        <taxon>Pentapetalae</taxon>
        <taxon>rosids</taxon>
        <taxon>fabids</taxon>
        <taxon>Fabales</taxon>
        <taxon>Fabaceae</taxon>
        <taxon>Papilionoideae</taxon>
        <taxon>50 kb inversion clade</taxon>
        <taxon>dalbergioids sensu lato</taxon>
        <taxon>Dalbergieae</taxon>
        <taxon>Pterocarpus clade</taxon>
        <taxon>Stylosanthes</taxon>
    </lineage>
</organism>
<dbReference type="EMBL" id="JASCZI010214065">
    <property type="protein sequence ID" value="MED6201844.1"/>
    <property type="molecule type" value="Genomic_DNA"/>
</dbReference>